<dbReference type="PANTHER" id="PTHR43344">
    <property type="entry name" value="PHOSPHOSERINE PHOSPHATASE"/>
    <property type="match status" value="1"/>
</dbReference>
<feature type="active site" description="Proton donor" evidence="11">
    <location>
        <position position="220"/>
    </location>
</feature>
<evidence type="ECO:0000256" key="8">
    <source>
        <dbReference type="ARBA" id="ARBA00022842"/>
    </source>
</evidence>
<proteinExistence type="inferred from homology"/>
<accession>A0A7S3ENT5</accession>
<gene>
    <name evidence="13" type="ORF">RMAR00112_LOCUS34817</name>
</gene>
<dbReference type="UniPathway" id="UPA00135">
    <property type="reaction ID" value="UER00198"/>
</dbReference>
<feature type="active site" description="Nucleophile" evidence="11">
    <location>
        <position position="218"/>
    </location>
</feature>
<reference evidence="13" key="1">
    <citation type="submission" date="2021-01" db="EMBL/GenBank/DDBJ databases">
        <authorList>
            <person name="Corre E."/>
            <person name="Pelletier E."/>
            <person name="Niang G."/>
            <person name="Scheremetjew M."/>
            <person name="Finn R."/>
            <person name="Kale V."/>
            <person name="Holt S."/>
            <person name="Cochrane G."/>
            <person name="Meng A."/>
            <person name="Brown T."/>
            <person name="Cohen L."/>
        </authorList>
    </citation>
    <scope>NUCLEOTIDE SEQUENCE</scope>
    <source>
        <strain evidence="13">CCMP 769</strain>
    </source>
</reference>
<keyword evidence="6" id="KW-0479">Metal-binding</keyword>
<dbReference type="AlphaFoldDB" id="A0A7S3ENT5"/>
<evidence type="ECO:0000256" key="9">
    <source>
        <dbReference type="ARBA" id="ARBA00023299"/>
    </source>
</evidence>
<dbReference type="CDD" id="cd07500">
    <property type="entry name" value="HAD_PSP"/>
    <property type="match status" value="1"/>
</dbReference>
<dbReference type="InterPro" id="IPR050582">
    <property type="entry name" value="HAD-like_SerB"/>
</dbReference>
<dbReference type="PANTHER" id="PTHR43344:SF2">
    <property type="entry name" value="PHOSPHOSERINE PHOSPHATASE"/>
    <property type="match status" value="1"/>
</dbReference>
<comment type="pathway">
    <text evidence="2">Amino-acid biosynthesis; L-serine biosynthesis; L-serine from 3-phospho-D-glycerate: step 3/3.</text>
</comment>
<dbReference type="InterPro" id="IPR036412">
    <property type="entry name" value="HAD-like_sf"/>
</dbReference>
<dbReference type="GO" id="GO:0005737">
    <property type="term" value="C:cytoplasm"/>
    <property type="evidence" value="ECO:0007669"/>
    <property type="project" value="TreeGrafter"/>
</dbReference>
<evidence type="ECO:0000256" key="11">
    <source>
        <dbReference type="PIRSR" id="PIRSR604469-1"/>
    </source>
</evidence>
<evidence type="ECO:0000256" key="6">
    <source>
        <dbReference type="ARBA" id="ARBA00022723"/>
    </source>
</evidence>
<evidence type="ECO:0000256" key="7">
    <source>
        <dbReference type="ARBA" id="ARBA00022801"/>
    </source>
</evidence>
<dbReference type="SFLD" id="SFLDF00029">
    <property type="entry name" value="phosphoserine_phosphatase"/>
    <property type="match status" value="1"/>
</dbReference>
<dbReference type="EC" id="3.1.3.3" evidence="4"/>
<keyword evidence="5" id="KW-0028">Amino-acid biosynthesis</keyword>
<dbReference type="GO" id="GO:0000287">
    <property type="term" value="F:magnesium ion binding"/>
    <property type="evidence" value="ECO:0007669"/>
    <property type="project" value="TreeGrafter"/>
</dbReference>
<evidence type="ECO:0000313" key="13">
    <source>
        <dbReference type="EMBL" id="CAE0066745.1"/>
    </source>
</evidence>
<dbReference type="Pfam" id="PF12710">
    <property type="entry name" value="HAD"/>
    <property type="match status" value="1"/>
</dbReference>
<evidence type="ECO:0000256" key="3">
    <source>
        <dbReference type="ARBA" id="ARBA00009184"/>
    </source>
</evidence>
<name>A0A7S3ENT5_9RHOD</name>
<sequence>MDDGSSEMEGIGEAENEVNGMTLNESSTSEKVEVVVAGKDRPALVHKLAMCAVKAGGTVIDLQQTIVEQMLNLAMIVELDPTKPESNRFYRDILVCGKNSGVHVEFNIKSEPERPIHSGVKSKYAVTVLSAESIDISTLKDLTLLLSSRNVRVETIKKLSQGSMRCLELGIKTEQALSRGDLRKLREDLYSFGMNRYIDIAMQAENLTRRSRRLVVMDMDSTLIQQEVIDELAKHAGVSDQVKEITERAMGGHLDFNQSLSQRAALLKGTPAATFDKVIDNLVYTEGASYLCKSLKKLGYRLAVISGGFTAVTEHVRKVLGLDYDYANRLAVDENGFFTGETYGPVVNADMKADLLVRIAQEEGITLDQTIAIGDGANDLKMLEIAGLGVAFNAKPAVQDRANFRINQRSLDSILYLLGFSDEDQQDLRSGIYESPRTAPAKNPVMLKATRI</sequence>
<evidence type="ECO:0000256" key="5">
    <source>
        <dbReference type="ARBA" id="ARBA00022605"/>
    </source>
</evidence>
<dbReference type="SFLD" id="SFLDG01136">
    <property type="entry name" value="C1.6:_Phosphoserine_Phosphatas"/>
    <property type="match status" value="1"/>
</dbReference>
<feature type="compositionally biased region" description="Acidic residues" evidence="12">
    <location>
        <begin position="1"/>
        <end position="16"/>
    </location>
</feature>
<dbReference type="InterPro" id="IPR004469">
    <property type="entry name" value="PSP"/>
</dbReference>
<evidence type="ECO:0000256" key="12">
    <source>
        <dbReference type="SAM" id="MobiDB-lite"/>
    </source>
</evidence>
<dbReference type="GO" id="GO:0006564">
    <property type="term" value="P:L-serine biosynthetic process"/>
    <property type="evidence" value="ECO:0007669"/>
    <property type="project" value="UniProtKB-KW"/>
</dbReference>
<feature type="region of interest" description="Disordered" evidence="12">
    <location>
        <begin position="1"/>
        <end position="26"/>
    </location>
</feature>
<dbReference type="SFLD" id="SFLDG01137">
    <property type="entry name" value="C1.6.1:_Phosphoserine_Phosphat"/>
    <property type="match status" value="1"/>
</dbReference>
<evidence type="ECO:0000256" key="4">
    <source>
        <dbReference type="ARBA" id="ARBA00012640"/>
    </source>
</evidence>
<evidence type="ECO:0000256" key="2">
    <source>
        <dbReference type="ARBA" id="ARBA00005135"/>
    </source>
</evidence>
<dbReference type="NCBIfam" id="TIGR01488">
    <property type="entry name" value="HAD-SF-IB"/>
    <property type="match status" value="1"/>
</dbReference>
<dbReference type="InterPro" id="IPR023214">
    <property type="entry name" value="HAD_sf"/>
</dbReference>
<keyword evidence="8" id="KW-0460">Magnesium</keyword>
<protein>
    <recommendedName>
        <fullName evidence="4">phosphoserine phosphatase</fullName>
        <ecNumber evidence="4">3.1.3.3</ecNumber>
    </recommendedName>
    <alternativeName>
        <fullName evidence="10">O-phosphoserine phosphohydrolase</fullName>
    </alternativeName>
</protein>
<dbReference type="EMBL" id="HBHW01044796">
    <property type="protein sequence ID" value="CAE0066745.1"/>
    <property type="molecule type" value="Transcribed_RNA"/>
</dbReference>
<dbReference type="GO" id="GO:0036424">
    <property type="term" value="F:L-phosphoserine phosphatase activity"/>
    <property type="evidence" value="ECO:0007669"/>
    <property type="project" value="InterPro"/>
</dbReference>
<organism evidence="13">
    <name type="scientific">Rhodosorus marinus</name>
    <dbReference type="NCBI Taxonomy" id="101924"/>
    <lineage>
        <taxon>Eukaryota</taxon>
        <taxon>Rhodophyta</taxon>
        <taxon>Stylonematophyceae</taxon>
        <taxon>Stylonematales</taxon>
        <taxon>Stylonemataceae</taxon>
        <taxon>Rhodosorus</taxon>
    </lineage>
</organism>
<comment type="similarity">
    <text evidence="3">Belongs to the HAD-like hydrolase superfamily. SerB family.</text>
</comment>
<dbReference type="SUPFAM" id="SSF56784">
    <property type="entry name" value="HAD-like"/>
    <property type="match status" value="1"/>
</dbReference>
<dbReference type="SFLD" id="SFLDS00003">
    <property type="entry name" value="Haloacid_Dehalogenase"/>
    <property type="match status" value="1"/>
</dbReference>
<keyword evidence="7" id="KW-0378">Hydrolase</keyword>
<dbReference type="Gene3D" id="3.30.70.260">
    <property type="match status" value="1"/>
</dbReference>
<keyword evidence="9" id="KW-0718">Serine biosynthesis</keyword>
<evidence type="ECO:0000256" key="10">
    <source>
        <dbReference type="ARBA" id="ARBA00031693"/>
    </source>
</evidence>
<dbReference type="NCBIfam" id="TIGR00338">
    <property type="entry name" value="serB"/>
    <property type="match status" value="1"/>
</dbReference>
<dbReference type="Gene3D" id="3.40.50.1000">
    <property type="entry name" value="HAD superfamily/HAD-like"/>
    <property type="match status" value="1"/>
</dbReference>
<comment type="cofactor">
    <cofactor evidence="1">
        <name>Mg(2+)</name>
        <dbReference type="ChEBI" id="CHEBI:18420"/>
    </cofactor>
</comment>
<dbReference type="Pfam" id="PF13740">
    <property type="entry name" value="ACT_6"/>
    <property type="match status" value="1"/>
</dbReference>
<evidence type="ECO:0000256" key="1">
    <source>
        <dbReference type="ARBA" id="ARBA00001946"/>
    </source>
</evidence>